<gene>
    <name evidence="1" type="ORF">EPI11_04875</name>
</gene>
<accession>A0A444HEC3</accession>
<reference evidence="1 2" key="1">
    <citation type="submission" date="2019-01" db="EMBL/GenBank/DDBJ databases">
        <title>Flavobacterium sp. nov.,isolated from freshwater.</title>
        <authorList>
            <person name="Zhang R."/>
            <person name="Du Z.-J."/>
        </authorList>
    </citation>
    <scope>NUCLEOTIDE SEQUENCE [LARGE SCALE GENOMIC DNA]</scope>
    <source>
        <strain evidence="1 2">1E403</strain>
    </source>
</reference>
<proteinExistence type="predicted"/>
<organism evidence="1 2">
    <name type="scientific">Flavobacterium cerinum</name>
    <dbReference type="NCBI Taxonomy" id="2502784"/>
    <lineage>
        <taxon>Bacteria</taxon>
        <taxon>Pseudomonadati</taxon>
        <taxon>Bacteroidota</taxon>
        <taxon>Flavobacteriia</taxon>
        <taxon>Flavobacteriales</taxon>
        <taxon>Flavobacteriaceae</taxon>
        <taxon>Flavobacterium</taxon>
    </lineage>
</organism>
<sequence length="67" mass="7813">MIPYQITIPTEKKTLNQKMQLLAMGSGVWYTIDKTENNTVYNIEFQLQNEFDLFKETVEKAIPELTA</sequence>
<protein>
    <submittedName>
        <fullName evidence="1">Uncharacterized protein</fullName>
    </submittedName>
</protein>
<name>A0A444HEC3_9FLAO</name>
<keyword evidence="2" id="KW-1185">Reference proteome</keyword>
<comment type="caution">
    <text evidence="1">The sequence shown here is derived from an EMBL/GenBank/DDBJ whole genome shotgun (WGS) entry which is preliminary data.</text>
</comment>
<dbReference type="EMBL" id="SBII01000002">
    <property type="protein sequence ID" value="RWX02553.1"/>
    <property type="molecule type" value="Genomic_DNA"/>
</dbReference>
<dbReference type="AlphaFoldDB" id="A0A444HEC3"/>
<evidence type="ECO:0000313" key="1">
    <source>
        <dbReference type="EMBL" id="RWX02553.1"/>
    </source>
</evidence>
<dbReference type="Proteomes" id="UP000287527">
    <property type="component" value="Unassembled WGS sequence"/>
</dbReference>
<evidence type="ECO:0000313" key="2">
    <source>
        <dbReference type="Proteomes" id="UP000287527"/>
    </source>
</evidence>
<dbReference type="RefSeq" id="WP_128388824.1">
    <property type="nucleotide sequence ID" value="NZ_SBII01000002.1"/>
</dbReference>